<gene>
    <name evidence="1" type="ORF">FSCOSCO3_A004566</name>
</gene>
<protein>
    <submittedName>
        <fullName evidence="1">Uncharacterized protein LOC114546991 isoform X3</fullName>
    </submittedName>
</protein>
<proteinExistence type="predicted"/>
<dbReference type="Proteomes" id="UP001314229">
    <property type="component" value="Unassembled WGS sequence"/>
</dbReference>
<evidence type="ECO:0000313" key="2">
    <source>
        <dbReference type="Proteomes" id="UP001314229"/>
    </source>
</evidence>
<dbReference type="EMBL" id="CAWUFR010000360">
    <property type="protein sequence ID" value="CAK6976680.1"/>
    <property type="molecule type" value="Genomic_DNA"/>
</dbReference>
<organism evidence="1 2">
    <name type="scientific">Scomber scombrus</name>
    <name type="common">Atlantic mackerel</name>
    <name type="synonym">Scomber vernalis</name>
    <dbReference type="NCBI Taxonomy" id="13677"/>
    <lineage>
        <taxon>Eukaryota</taxon>
        <taxon>Metazoa</taxon>
        <taxon>Chordata</taxon>
        <taxon>Craniata</taxon>
        <taxon>Vertebrata</taxon>
        <taxon>Euteleostomi</taxon>
        <taxon>Actinopterygii</taxon>
        <taxon>Neopterygii</taxon>
        <taxon>Teleostei</taxon>
        <taxon>Neoteleostei</taxon>
        <taxon>Acanthomorphata</taxon>
        <taxon>Pelagiaria</taxon>
        <taxon>Scombriformes</taxon>
        <taxon>Scombridae</taxon>
        <taxon>Scomber</taxon>
    </lineage>
</organism>
<sequence>MIILVMASGMNEIMSSLHDLPEMIQLMRECVECVRALMSSFRGTPSSAASSSSVDSEIEMLDALQLLFEFSHPN</sequence>
<comment type="caution">
    <text evidence="1">The sequence shown here is derived from an EMBL/GenBank/DDBJ whole genome shotgun (WGS) entry which is preliminary data.</text>
</comment>
<reference evidence="1 2" key="1">
    <citation type="submission" date="2024-01" db="EMBL/GenBank/DDBJ databases">
        <authorList>
            <person name="Alioto T."/>
            <person name="Alioto T."/>
            <person name="Gomez Garrido J."/>
        </authorList>
    </citation>
    <scope>NUCLEOTIDE SEQUENCE [LARGE SCALE GENOMIC DNA]</scope>
</reference>
<dbReference type="AlphaFoldDB" id="A0AAV1PZD0"/>
<evidence type="ECO:0000313" key="1">
    <source>
        <dbReference type="EMBL" id="CAK6976680.1"/>
    </source>
</evidence>
<keyword evidence="2" id="KW-1185">Reference proteome</keyword>
<name>A0AAV1PZD0_SCOSC</name>
<accession>A0AAV1PZD0</accession>